<dbReference type="Proteomes" id="UP000230864">
    <property type="component" value="Unassembled WGS sequence"/>
</dbReference>
<name>A0A2M7D9F6_9BACT</name>
<dbReference type="SUPFAM" id="SSF46767">
    <property type="entry name" value="Methylated DNA-protein cysteine methyltransferase, C-terminal domain"/>
    <property type="match status" value="1"/>
</dbReference>
<sequence>MPERFSQKPITLFQKKVVKENKSSFPPFTAARVYEVVKKIPKGNAMTYREVAKLAGFPKAFRAVGNALNKNPNPKTWGYYKGLSARRSDGNDGKYSGWFR</sequence>
<dbReference type="Pfam" id="PF01035">
    <property type="entry name" value="DNA_binding_1"/>
    <property type="match status" value="1"/>
</dbReference>
<keyword evidence="1" id="KW-0227">DNA damage</keyword>
<comment type="caution">
    <text evidence="4">The sequence shown here is derived from an EMBL/GenBank/DDBJ whole genome shotgun (WGS) entry which is preliminary data.</text>
</comment>
<evidence type="ECO:0000313" key="5">
    <source>
        <dbReference type="Proteomes" id="UP000230864"/>
    </source>
</evidence>
<dbReference type="CDD" id="cd06445">
    <property type="entry name" value="ATase"/>
    <property type="match status" value="1"/>
</dbReference>
<evidence type="ECO:0000259" key="3">
    <source>
        <dbReference type="Pfam" id="PF01035"/>
    </source>
</evidence>
<dbReference type="InterPro" id="IPR036217">
    <property type="entry name" value="MethylDNA_cys_MeTrfase_DNAb"/>
</dbReference>
<dbReference type="PANTHER" id="PTHR10815">
    <property type="entry name" value="METHYLATED-DNA--PROTEIN-CYSTEINE METHYLTRANSFERASE"/>
    <property type="match status" value="1"/>
</dbReference>
<dbReference type="AlphaFoldDB" id="A0A2M7D9F6"/>
<evidence type="ECO:0000256" key="1">
    <source>
        <dbReference type="ARBA" id="ARBA00022763"/>
    </source>
</evidence>
<dbReference type="Gene3D" id="1.10.10.10">
    <property type="entry name" value="Winged helix-like DNA-binding domain superfamily/Winged helix DNA-binding domain"/>
    <property type="match status" value="1"/>
</dbReference>
<dbReference type="GO" id="GO:0006281">
    <property type="term" value="P:DNA repair"/>
    <property type="evidence" value="ECO:0007669"/>
    <property type="project" value="InterPro"/>
</dbReference>
<accession>A0A2M7D9F6</accession>
<feature type="domain" description="Methylated-DNA-[protein]-cysteine S-methyltransferase DNA binding" evidence="3">
    <location>
        <begin position="31"/>
        <end position="75"/>
    </location>
</feature>
<evidence type="ECO:0000256" key="2">
    <source>
        <dbReference type="SAM" id="MobiDB-lite"/>
    </source>
</evidence>
<gene>
    <name evidence="4" type="ORF">COS25_01525</name>
</gene>
<dbReference type="PANTHER" id="PTHR10815:SF13">
    <property type="entry name" value="METHYLATED-DNA--PROTEIN-CYSTEINE METHYLTRANSFERASE"/>
    <property type="match status" value="1"/>
</dbReference>
<protein>
    <recommendedName>
        <fullName evidence="3">Methylated-DNA-[protein]-cysteine S-methyltransferase DNA binding domain-containing protein</fullName>
    </recommendedName>
</protein>
<feature type="region of interest" description="Disordered" evidence="2">
    <location>
        <begin position="79"/>
        <end position="100"/>
    </location>
</feature>
<reference evidence="5" key="1">
    <citation type="submission" date="2017-09" db="EMBL/GenBank/DDBJ databases">
        <title>Depth-based differentiation of microbial function through sediment-hosted aquifers and enrichment of novel symbionts in the deep terrestrial subsurface.</title>
        <authorList>
            <person name="Probst A.J."/>
            <person name="Ladd B."/>
            <person name="Jarett J.K."/>
            <person name="Geller-Mcgrath D.E."/>
            <person name="Sieber C.M.K."/>
            <person name="Emerson J.B."/>
            <person name="Anantharaman K."/>
            <person name="Thomas B.C."/>
            <person name="Malmstrom R."/>
            <person name="Stieglmeier M."/>
            <person name="Klingl A."/>
            <person name="Woyke T."/>
            <person name="Ryan C.M."/>
            <person name="Banfield J.F."/>
        </authorList>
    </citation>
    <scope>NUCLEOTIDE SEQUENCE [LARGE SCALE GENOMIC DNA]</scope>
</reference>
<organism evidence="4 5">
    <name type="scientific">Candidatus Nealsonbacteria bacterium CG02_land_8_20_14_3_00_37_10</name>
    <dbReference type="NCBI Taxonomy" id="1974699"/>
    <lineage>
        <taxon>Bacteria</taxon>
        <taxon>Candidatus Nealsoniibacteriota</taxon>
    </lineage>
</organism>
<evidence type="ECO:0000313" key="4">
    <source>
        <dbReference type="EMBL" id="PIV45115.1"/>
    </source>
</evidence>
<dbReference type="InterPro" id="IPR014048">
    <property type="entry name" value="MethylDNA_cys_MeTrfase_DNA-bd"/>
</dbReference>
<dbReference type="InterPro" id="IPR036388">
    <property type="entry name" value="WH-like_DNA-bd_sf"/>
</dbReference>
<proteinExistence type="predicted"/>
<dbReference type="GO" id="GO:0003824">
    <property type="term" value="F:catalytic activity"/>
    <property type="evidence" value="ECO:0007669"/>
    <property type="project" value="InterPro"/>
</dbReference>
<dbReference type="EMBL" id="PETZ01000028">
    <property type="protein sequence ID" value="PIV45115.1"/>
    <property type="molecule type" value="Genomic_DNA"/>
</dbReference>